<dbReference type="PANTHER" id="PTHR43648">
    <property type="entry name" value="ELECTRON TRANSFER FLAVOPROTEIN BETA SUBUNIT LYSINE METHYLTRANSFERASE"/>
    <property type="match status" value="1"/>
</dbReference>
<dbReference type="PATRIC" id="fig|307121.4.peg.2657"/>
<dbReference type="PANTHER" id="PTHR43648:SF1">
    <property type="entry name" value="ELECTRON TRANSFER FLAVOPROTEIN BETA SUBUNIT LYSINE METHYLTRANSFERASE"/>
    <property type="match status" value="1"/>
</dbReference>
<dbReference type="GO" id="GO:0032259">
    <property type="term" value="P:methylation"/>
    <property type="evidence" value="ECO:0007669"/>
    <property type="project" value="UniProtKB-KW"/>
</dbReference>
<dbReference type="RefSeq" id="WP_091590474.1">
    <property type="nucleotide sequence ID" value="NZ_JBHRWG010000006.1"/>
</dbReference>
<dbReference type="Gene3D" id="3.40.50.150">
    <property type="entry name" value="Vaccinia Virus protein VP39"/>
    <property type="match status" value="1"/>
</dbReference>
<protein>
    <submittedName>
        <fullName evidence="3">Predicted nicotinamide N-methyase</fullName>
    </submittedName>
</protein>
<keyword evidence="2" id="KW-0808">Transferase</keyword>
<evidence type="ECO:0000256" key="1">
    <source>
        <dbReference type="ARBA" id="ARBA00022603"/>
    </source>
</evidence>
<sequence>MSELSTAFVRLHARLAPVAFVPEVLLHQADEPIGLWELTEGEFRSDRPPPFWAFAWAGGQGLARYVTDHPELVAGRRVLDLASGSGLVAIAAARAGAATVRAVEVDELAVAAVALNAEANDVRVSAEYGDILDGDAGDAEVVLAGDVFYSEAMAKRMLRFLLRAARAGGSVLVGDPGRAFLPRDRFDELAVYEVPVPPALESVRVKRTTVWQLRAGLPKSAD</sequence>
<dbReference type="InterPro" id="IPR029063">
    <property type="entry name" value="SAM-dependent_MTases_sf"/>
</dbReference>
<dbReference type="GO" id="GO:0016279">
    <property type="term" value="F:protein-lysine N-methyltransferase activity"/>
    <property type="evidence" value="ECO:0007669"/>
    <property type="project" value="TreeGrafter"/>
</dbReference>
<gene>
    <name evidence="3" type="ORF">GA0070620_2594</name>
</gene>
<dbReference type="OrthoDB" id="9794615at2"/>
<dbReference type="Proteomes" id="UP000199393">
    <property type="component" value="Chromosome I"/>
</dbReference>
<accession>A0A1C3N3D7</accession>
<evidence type="ECO:0000313" key="3">
    <source>
        <dbReference type="EMBL" id="SBV27087.1"/>
    </source>
</evidence>
<keyword evidence="4" id="KW-1185">Reference proteome</keyword>
<organism evidence="3 4">
    <name type="scientific">Micromonospora krabiensis</name>
    <dbReference type="NCBI Taxonomy" id="307121"/>
    <lineage>
        <taxon>Bacteria</taxon>
        <taxon>Bacillati</taxon>
        <taxon>Actinomycetota</taxon>
        <taxon>Actinomycetes</taxon>
        <taxon>Micromonosporales</taxon>
        <taxon>Micromonosporaceae</taxon>
        <taxon>Micromonospora</taxon>
    </lineage>
</organism>
<dbReference type="STRING" id="307121.GA0070620_2594"/>
<evidence type="ECO:0000313" key="4">
    <source>
        <dbReference type="Proteomes" id="UP000199393"/>
    </source>
</evidence>
<proteinExistence type="predicted"/>
<evidence type="ECO:0000256" key="2">
    <source>
        <dbReference type="ARBA" id="ARBA00022679"/>
    </source>
</evidence>
<dbReference type="SUPFAM" id="SSF53335">
    <property type="entry name" value="S-adenosyl-L-methionine-dependent methyltransferases"/>
    <property type="match status" value="1"/>
</dbReference>
<dbReference type="EMBL" id="LT598496">
    <property type="protein sequence ID" value="SBV27087.1"/>
    <property type="molecule type" value="Genomic_DNA"/>
</dbReference>
<dbReference type="InterPro" id="IPR050078">
    <property type="entry name" value="Ribosomal_L11_MeTrfase_PrmA"/>
</dbReference>
<dbReference type="Pfam" id="PF06325">
    <property type="entry name" value="PrmA"/>
    <property type="match status" value="1"/>
</dbReference>
<keyword evidence="1" id="KW-0489">Methyltransferase</keyword>
<reference evidence="4" key="1">
    <citation type="submission" date="2016-06" db="EMBL/GenBank/DDBJ databases">
        <authorList>
            <person name="Varghese N."/>
        </authorList>
    </citation>
    <scope>NUCLEOTIDE SEQUENCE [LARGE SCALE GENOMIC DNA]</scope>
    <source>
        <strain evidence="4">DSM 45344</strain>
    </source>
</reference>
<name>A0A1C3N3D7_9ACTN</name>
<dbReference type="AlphaFoldDB" id="A0A1C3N3D7"/>